<gene>
    <name evidence="1" type="ORF">HFQ381_LOCUS33958</name>
</gene>
<feature type="non-terminal residue" evidence="1">
    <location>
        <position position="56"/>
    </location>
</feature>
<name>A0A821CIE9_9BILA</name>
<dbReference type="EMBL" id="CAJOBO010012391">
    <property type="protein sequence ID" value="CAF4610307.1"/>
    <property type="molecule type" value="Genomic_DNA"/>
</dbReference>
<organism evidence="1 2">
    <name type="scientific">Rotaria socialis</name>
    <dbReference type="NCBI Taxonomy" id="392032"/>
    <lineage>
        <taxon>Eukaryota</taxon>
        <taxon>Metazoa</taxon>
        <taxon>Spiralia</taxon>
        <taxon>Gnathifera</taxon>
        <taxon>Rotifera</taxon>
        <taxon>Eurotatoria</taxon>
        <taxon>Bdelloidea</taxon>
        <taxon>Philodinida</taxon>
        <taxon>Philodinidae</taxon>
        <taxon>Rotaria</taxon>
    </lineage>
</organism>
<accession>A0A821CIE9</accession>
<evidence type="ECO:0000313" key="1">
    <source>
        <dbReference type="EMBL" id="CAF4610307.1"/>
    </source>
</evidence>
<reference evidence="1" key="1">
    <citation type="submission" date="2021-02" db="EMBL/GenBank/DDBJ databases">
        <authorList>
            <person name="Nowell W R."/>
        </authorList>
    </citation>
    <scope>NUCLEOTIDE SEQUENCE</scope>
</reference>
<dbReference type="AlphaFoldDB" id="A0A821CIE9"/>
<evidence type="ECO:0000313" key="2">
    <source>
        <dbReference type="Proteomes" id="UP000663851"/>
    </source>
</evidence>
<proteinExistence type="predicted"/>
<dbReference type="Proteomes" id="UP000663851">
    <property type="component" value="Unassembled WGS sequence"/>
</dbReference>
<comment type="caution">
    <text evidence="1">The sequence shown here is derived from an EMBL/GenBank/DDBJ whole genome shotgun (WGS) entry which is preliminary data.</text>
</comment>
<sequence length="56" mass="5883">MRSNFPGSILGVLDHQSVFWPDACGVTGTDGSRRVPDLVKMGDGARPPTPTLPAFG</sequence>
<protein>
    <submittedName>
        <fullName evidence="1">Uncharacterized protein</fullName>
    </submittedName>
</protein>